<dbReference type="InterPro" id="IPR032466">
    <property type="entry name" value="Metal_Hydrolase"/>
</dbReference>
<evidence type="ECO:0000256" key="7">
    <source>
        <dbReference type="HAMAP-Rule" id="MF_00372"/>
    </source>
</evidence>
<comment type="similarity">
    <text evidence="7">Belongs to the metallo-dependent hydrolases superfamily. HutI family.</text>
</comment>
<evidence type="ECO:0000259" key="8">
    <source>
        <dbReference type="Pfam" id="PF01979"/>
    </source>
</evidence>
<keyword evidence="6 7" id="KW-0408">Iron</keyword>
<dbReference type="SUPFAM" id="SSF51556">
    <property type="entry name" value="Metallo-dependent hydrolases"/>
    <property type="match status" value="1"/>
</dbReference>
<evidence type="ECO:0000256" key="1">
    <source>
        <dbReference type="ARBA" id="ARBA00012864"/>
    </source>
</evidence>
<comment type="subcellular location">
    <subcellularLocation>
        <location evidence="7">Cytoplasm</location>
    </subcellularLocation>
</comment>
<evidence type="ECO:0000256" key="5">
    <source>
        <dbReference type="ARBA" id="ARBA00022833"/>
    </source>
</evidence>
<reference evidence="9" key="1">
    <citation type="journal article" date="2020" name="mSystems">
        <title>Genome- and Community-Level Interaction Insights into Carbon Utilization and Element Cycling Functions of Hydrothermarchaeota in Hydrothermal Sediment.</title>
        <authorList>
            <person name="Zhou Z."/>
            <person name="Liu Y."/>
            <person name="Xu W."/>
            <person name="Pan J."/>
            <person name="Luo Z.H."/>
            <person name="Li M."/>
        </authorList>
    </citation>
    <scope>NUCLEOTIDE SEQUENCE [LARGE SCALE GENOMIC DNA]</scope>
    <source>
        <strain evidence="9">SpSt-1182</strain>
    </source>
</reference>
<dbReference type="InterPro" id="IPR005920">
    <property type="entry name" value="HutI"/>
</dbReference>
<dbReference type="GO" id="GO:0008270">
    <property type="term" value="F:zinc ion binding"/>
    <property type="evidence" value="ECO:0007669"/>
    <property type="project" value="UniProtKB-UniRule"/>
</dbReference>
<comment type="cofactor">
    <cofactor evidence="7">
        <name>Zn(2+)</name>
        <dbReference type="ChEBI" id="CHEBI:29105"/>
    </cofactor>
    <cofactor evidence="7">
        <name>Fe(3+)</name>
        <dbReference type="ChEBI" id="CHEBI:29034"/>
    </cofactor>
    <text evidence="7">Binds 1 zinc or iron ion per subunit.</text>
</comment>
<sequence>MKKEETSTCAGCLGPSTPQPLFLSNVAQLLTLTGPGLGIVEDAGVRIRDSLVAEVGTGLEPGPGERVIDCRGCVVLPGFVDPHTHPVFGGWRHEEFEQRLAGRSYREIAEAGGGILNTVRTTRAASEDELVASGRARLAEMLDWGTTTLEAKSGYGLDTETELRMLRAIHRLAGETPQAVIPTFLGAHSVPPETSRDAYVELVVDEMLPRVAEAGLARFCDVFCENFVFPARESRRILEAAKALGLWPRIHADEIESSGGAEVAAEVGALAASHLLRPSDTGLEAMARAGVAAELLPGTCFFLRETAKPPVARMRELGITIALGTDLNPGSSTLAGQPLTIVLACLLYGLTIVEAIRGVTVNAARGLSIAAGTIEPGRRADIIITDLPDYRHLAYRVGHNPCRVIICGGTVVKEERCA</sequence>
<dbReference type="PANTHER" id="PTHR42752:SF1">
    <property type="entry name" value="IMIDAZOLONEPROPIONASE-RELATED"/>
    <property type="match status" value="1"/>
</dbReference>
<dbReference type="EC" id="3.5.2.7" evidence="1 7"/>
<dbReference type="InterPro" id="IPR006680">
    <property type="entry name" value="Amidohydro-rel"/>
</dbReference>
<evidence type="ECO:0000256" key="2">
    <source>
        <dbReference type="ARBA" id="ARBA00022723"/>
    </source>
</evidence>
<dbReference type="Gene3D" id="2.30.40.10">
    <property type="entry name" value="Urease, subunit C, domain 1"/>
    <property type="match status" value="1"/>
</dbReference>
<dbReference type="SUPFAM" id="SSF51338">
    <property type="entry name" value="Composite domain of metallo-dependent hydrolases"/>
    <property type="match status" value="1"/>
</dbReference>
<feature type="binding site" evidence="7">
    <location>
        <position position="83"/>
    </location>
    <ligand>
        <name>Fe(3+)</name>
        <dbReference type="ChEBI" id="CHEBI:29034"/>
    </ligand>
</feature>
<dbReference type="Proteomes" id="UP000885672">
    <property type="component" value="Unassembled WGS sequence"/>
</dbReference>
<organism evidence="9">
    <name type="scientific">candidate division WOR-3 bacterium</name>
    <dbReference type="NCBI Taxonomy" id="2052148"/>
    <lineage>
        <taxon>Bacteria</taxon>
        <taxon>Bacteria division WOR-3</taxon>
    </lineage>
</organism>
<feature type="binding site" evidence="7">
    <location>
        <position position="331"/>
    </location>
    <ligand>
        <name>4-imidazolone-5-propanoate</name>
        <dbReference type="ChEBI" id="CHEBI:77893"/>
    </ligand>
</feature>
<feature type="binding site" evidence="7">
    <location>
        <position position="85"/>
    </location>
    <ligand>
        <name>Zn(2+)</name>
        <dbReference type="ChEBI" id="CHEBI:29105"/>
    </ligand>
</feature>
<keyword evidence="4 7" id="KW-0369">Histidine metabolism</keyword>
<feature type="binding site" evidence="7">
    <location>
        <position position="92"/>
    </location>
    <ligand>
        <name>4-imidazolone-5-propanoate</name>
        <dbReference type="ChEBI" id="CHEBI:77893"/>
    </ligand>
</feature>
<dbReference type="AlphaFoldDB" id="A0A7V0T5G7"/>
<accession>A0A7V0T5G7</accession>
<proteinExistence type="inferred from homology"/>
<feature type="binding site" evidence="7">
    <location>
        <position position="155"/>
    </location>
    <ligand>
        <name>4-imidazolone-5-propanoate</name>
        <dbReference type="ChEBI" id="CHEBI:77893"/>
    </ligand>
</feature>
<dbReference type="InterPro" id="IPR011059">
    <property type="entry name" value="Metal-dep_hydrolase_composite"/>
</dbReference>
<feature type="binding site" evidence="7">
    <location>
        <position position="251"/>
    </location>
    <ligand>
        <name>Fe(3+)</name>
        <dbReference type="ChEBI" id="CHEBI:29034"/>
    </ligand>
</feature>
<evidence type="ECO:0000256" key="6">
    <source>
        <dbReference type="ARBA" id="ARBA00023004"/>
    </source>
</evidence>
<dbReference type="GO" id="GO:0019557">
    <property type="term" value="P:L-histidine catabolic process to glutamate and formate"/>
    <property type="evidence" value="ECO:0007669"/>
    <property type="project" value="UniProtKB-UniPathway"/>
</dbReference>
<comment type="function">
    <text evidence="7">Catalyzes the hydrolytic cleavage of the carbon-nitrogen bond in imidazolone-5-propanoate to yield N-formimidoyl-L-glutamate. It is the third step in the universal histidine degradation pathway.</text>
</comment>
<feature type="binding site" evidence="7">
    <location>
        <position position="326"/>
    </location>
    <ligand>
        <name>Zn(2+)</name>
        <dbReference type="ChEBI" id="CHEBI:29105"/>
    </ligand>
</feature>
<feature type="binding site" evidence="7">
    <location>
        <position position="85"/>
    </location>
    <ligand>
        <name>Fe(3+)</name>
        <dbReference type="ChEBI" id="CHEBI:29034"/>
    </ligand>
</feature>
<comment type="pathway">
    <text evidence="7">Amino-acid degradation; L-histidine degradation into L-glutamate; N-formimidoyl-L-glutamate from L-histidine: step 3/3.</text>
</comment>
<keyword evidence="5 7" id="KW-0862">Zinc</keyword>
<feature type="domain" description="Amidohydrolase-related" evidence="8">
    <location>
        <begin position="74"/>
        <end position="410"/>
    </location>
</feature>
<dbReference type="EMBL" id="DSBX01000177">
    <property type="protein sequence ID" value="HDQ99549.1"/>
    <property type="molecule type" value="Genomic_DNA"/>
</dbReference>
<dbReference type="GO" id="GO:0005737">
    <property type="term" value="C:cytoplasm"/>
    <property type="evidence" value="ECO:0007669"/>
    <property type="project" value="UniProtKB-SubCell"/>
</dbReference>
<comment type="caution">
    <text evidence="9">The sequence shown here is derived from an EMBL/GenBank/DDBJ whole genome shotgun (WGS) entry which is preliminary data.</text>
</comment>
<evidence type="ECO:0000256" key="3">
    <source>
        <dbReference type="ARBA" id="ARBA00022801"/>
    </source>
</evidence>
<feature type="binding site" evidence="7">
    <location>
        <position position="254"/>
    </location>
    <ligand>
        <name>4-imidazolone-5-propanoate</name>
        <dbReference type="ChEBI" id="CHEBI:77893"/>
    </ligand>
</feature>
<comment type="catalytic activity">
    <reaction evidence="7">
        <text>4-imidazolone-5-propanoate + H2O = N-formimidoyl-L-glutamate</text>
        <dbReference type="Rhea" id="RHEA:23660"/>
        <dbReference type="ChEBI" id="CHEBI:15377"/>
        <dbReference type="ChEBI" id="CHEBI:58928"/>
        <dbReference type="ChEBI" id="CHEBI:77893"/>
        <dbReference type="EC" id="3.5.2.7"/>
    </reaction>
</comment>
<dbReference type="UniPathway" id="UPA00379">
    <property type="reaction ID" value="UER00551"/>
</dbReference>
<feature type="binding site" evidence="7">
    <location>
        <position position="251"/>
    </location>
    <ligand>
        <name>Zn(2+)</name>
        <dbReference type="ChEBI" id="CHEBI:29105"/>
    </ligand>
</feature>
<gene>
    <name evidence="7" type="primary">hutI</name>
    <name evidence="9" type="ORF">ENN51_04600</name>
</gene>
<dbReference type="HAMAP" id="MF_00372">
    <property type="entry name" value="HutI"/>
    <property type="match status" value="1"/>
</dbReference>
<keyword evidence="2 7" id="KW-0479">Metal-binding</keyword>
<feature type="binding site" evidence="7">
    <location>
        <position position="326"/>
    </location>
    <ligand>
        <name>Fe(3+)</name>
        <dbReference type="ChEBI" id="CHEBI:29034"/>
    </ligand>
</feature>
<keyword evidence="3 7" id="KW-0378">Hydrolase</keyword>
<feature type="binding site" evidence="7">
    <location>
        <position position="155"/>
    </location>
    <ligand>
        <name>N-formimidoyl-L-glutamate</name>
        <dbReference type="ChEBI" id="CHEBI:58928"/>
    </ligand>
</feature>
<dbReference type="FunFam" id="3.20.20.140:FF:000007">
    <property type="entry name" value="Imidazolonepropionase"/>
    <property type="match status" value="1"/>
</dbReference>
<dbReference type="GO" id="GO:0050480">
    <property type="term" value="F:imidazolonepropionase activity"/>
    <property type="evidence" value="ECO:0007669"/>
    <property type="project" value="UniProtKB-UniRule"/>
</dbReference>
<feature type="binding site" evidence="7">
    <location>
        <position position="330"/>
    </location>
    <ligand>
        <name>N-formimidoyl-L-glutamate</name>
        <dbReference type="ChEBI" id="CHEBI:58928"/>
    </ligand>
</feature>
<dbReference type="GO" id="GO:0019556">
    <property type="term" value="P:L-histidine catabolic process to glutamate and formamide"/>
    <property type="evidence" value="ECO:0007669"/>
    <property type="project" value="UniProtKB-UniRule"/>
</dbReference>
<feature type="binding site" evidence="7">
    <location>
        <position position="188"/>
    </location>
    <ligand>
        <name>4-imidazolone-5-propanoate</name>
        <dbReference type="ChEBI" id="CHEBI:77893"/>
    </ligand>
</feature>
<evidence type="ECO:0000313" key="9">
    <source>
        <dbReference type="EMBL" id="HDQ99549.1"/>
    </source>
</evidence>
<dbReference type="GO" id="GO:0005506">
    <property type="term" value="F:iron ion binding"/>
    <property type="evidence" value="ECO:0007669"/>
    <property type="project" value="UniProtKB-UniRule"/>
</dbReference>
<keyword evidence="7" id="KW-0963">Cytoplasm</keyword>
<dbReference type="NCBIfam" id="TIGR01224">
    <property type="entry name" value="hutI"/>
    <property type="match status" value="1"/>
</dbReference>
<dbReference type="Pfam" id="PF01979">
    <property type="entry name" value="Amidohydro_1"/>
    <property type="match status" value="1"/>
</dbReference>
<name>A0A7V0T5G7_UNCW3</name>
<dbReference type="Gene3D" id="3.20.20.140">
    <property type="entry name" value="Metal-dependent hydrolases"/>
    <property type="match status" value="1"/>
</dbReference>
<feature type="binding site" evidence="7">
    <location>
        <position position="328"/>
    </location>
    <ligand>
        <name>N-formimidoyl-L-glutamate</name>
        <dbReference type="ChEBI" id="CHEBI:58928"/>
    </ligand>
</feature>
<dbReference type="CDD" id="cd01296">
    <property type="entry name" value="Imidazolone-5PH"/>
    <property type="match status" value="1"/>
</dbReference>
<evidence type="ECO:0000256" key="4">
    <source>
        <dbReference type="ARBA" id="ARBA00022808"/>
    </source>
</evidence>
<feature type="binding site" evidence="7">
    <location>
        <position position="83"/>
    </location>
    <ligand>
        <name>Zn(2+)</name>
        <dbReference type="ChEBI" id="CHEBI:29105"/>
    </ligand>
</feature>
<dbReference type="PANTHER" id="PTHR42752">
    <property type="entry name" value="IMIDAZOLONEPROPIONASE"/>
    <property type="match status" value="1"/>
</dbReference>
<protein>
    <recommendedName>
        <fullName evidence="1 7">Imidazolonepropionase</fullName>
        <ecNumber evidence="1 7">3.5.2.7</ecNumber>
    </recommendedName>
    <alternativeName>
        <fullName evidence="7">Imidazolone-5-propionate hydrolase</fullName>
    </alternativeName>
</protein>